<proteinExistence type="predicted"/>
<evidence type="ECO:0000313" key="3">
    <source>
        <dbReference type="EMBL" id="KAL3887527.1"/>
    </source>
</evidence>
<keyword evidence="4" id="KW-1185">Reference proteome</keyword>
<dbReference type="InterPro" id="IPR036179">
    <property type="entry name" value="Ig-like_dom_sf"/>
</dbReference>
<sequence>MLTTLMTPKLSVNMEILVETRLIWIMVLFLSFGYTCGNSVSLTSSSGQKGQPLELKCQLTLSGVYNPFTVNWYLNDFSTAIERDASSCDPVTSPSVYDLSRYTFSCKTNIFTLTIKTLSQDDHGNCWKCRVLFTDTGPTATASTCISVYDLFLLFILLILLPISIVVTIVICCGCLDCCKCCRSFDHYDESNSCYVTWYCLKRGCCSFFCCRPDSKKGKCFCGDKQGCCGGCNSCQIKCACGWPDLCKSNDRISCGCCSCICCVQGLDETREAKTG</sequence>
<dbReference type="Proteomes" id="UP001634394">
    <property type="component" value="Unassembled WGS sequence"/>
</dbReference>
<dbReference type="InterPro" id="IPR013783">
    <property type="entry name" value="Ig-like_fold"/>
</dbReference>
<dbReference type="PROSITE" id="PS50835">
    <property type="entry name" value="IG_LIKE"/>
    <property type="match status" value="1"/>
</dbReference>
<keyword evidence="1" id="KW-1133">Transmembrane helix</keyword>
<evidence type="ECO:0000259" key="2">
    <source>
        <dbReference type="PROSITE" id="PS50835"/>
    </source>
</evidence>
<accession>A0ABD3XR45</accession>
<evidence type="ECO:0000256" key="1">
    <source>
        <dbReference type="SAM" id="Phobius"/>
    </source>
</evidence>
<dbReference type="InterPro" id="IPR007110">
    <property type="entry name" value="Ig-like_dom"/>
</dbReference>
<feature type="non-terminal residue" evidence="3">
    <location>
        <position position="276"/>
    </location>
</feature>
<dbReference type="EMBL" id="JBJQND010000002">
    <property type="protein sequence ID" value="KAL3887527.1"/>
    <property type="molecule type" value="Genomic_DNA"/>
</dbReference>
<keyword evidence="1" id="KW-0812">Transmembrane</keyword>
<feature type="domain" description="Ig-like" evidence="2">
    <location>
        <begin position="8"/>
        <end position="147"/>
    </location>
</feature>
<reference evidence="3 4" key="1">
    <citation type="submission" date="2024-11" db="EMBL/GenBank/DDBJ databases">
        <title>Chromosome-level genome assembly of the freshwater bivalve Anodonta woodiana.</title>
        <authorList>
            <person name="Chen X."/>
        </authorList>
    </citation>
    <scope>NUCLEOTIDE SEQUENCE [LARGE SCALE GENOMIC DNA]</scope>
    <source>
        <strain evidence="3">MN2024</strain>
        <tissue evidence="3">Gills</tissue>
    </source>
</reference>
<organism evidence="3 4">
    <name type="scientific">Sinanodonta woodiana</name>
    <name type="common">Chinese pond mussel</name>
    <name type="synonym">Anodonta woodiana</name>
    <dbReference type="NCBI Taxonomy" id="1069815"/>
    <lineage>
        <taxon>Eukaryota</taxon>
        <taxon>Metazoa</taxon>
        <taxon>Spiralia</taxon>
        <taxon>Lophotrochozoa</taxon>
        <taxon>Mollusca</taxon>
        <taxon>Bivalvia</taxon>
        <taxon>Autobranchia</taxon>
        <taxon>Heteroconchia</taxon>
        <taxon>Palaeoheterodonta</taxon>
        <taxon>Unionida</taxon>
        <taxon>Unionoidea</taxon>
        <taxon>Unionidae</taxon>
        <taxon>Unioninae</taxon>
        <taxon>Sinanodonta</taxon>
    </lineage>
</organism>
<dbReference type="Gene3D" id="2.60.40.10">
    <property type="entry name" value="Immunoglobulins"/>
    <property type="match status" value="1"/>
</dbReference>
<evidence type="ECO:0000313" key="4">
    <source>
        <dbReference type="Proteomes" id="UP001634394"/>
    </source>
</evidence>
<name>A0ABD3XR45_SINWO</name>
<feature type="transmembrane region" description="Helical" evidence="1">
    <location>
        <begin position="22"/>
        <end position="42"/>
    </location>
</feature>
<feature type="transmembrane region" description="Helical" evidence="1">
    <location>
        <begin position="151"/>
        <end position="171"/>
    </location>
</feature>
<dbReference type="SUPFAM" id="SSF48726">
    <property type="entry name" value="Immunoglobulin"/>
    <property type="match status" value="1"/>
</dbReference>
<gene>
    <name evidence="3" type="ORF">ACJMK2_027468</name>
</gene>
<dbReference type="AlphaFoldDB" id="A0ABD3XR45"/>
<keyword evidence="1" id="KW-0472">Membrane</keyword>
<protein>
    <recommendedName>
        <fullName evidence="2">Ig-like domain-containing protein</fullName>
    </recommendedName>
</protein>
<comment type="caution">
    <text evidence="3">The sequence shown here is derived from an EMBL/GenBank/DDBJ whole genome shotgun (WGS) entry which is preliminary data.</text>
</comment>